<dbReference type="GO" id="GO:0005737">
    <property type="term" value="C:cytoplasm"/>
    <property type="evidence" value="ECO:0007669"/>
    <property type="project" value="UniProtKB-ARBA"/>
</dbReference>
<evidence type="ECO:0000259" key="3">
    <source>
        <dbReference type="PROSITE" id="PS50021"/>
    </source>
</evidence>
<dbReference type="EMBL" id="JBEDNZ010000024">
    <property type="protein sequence ID" value="KAL0811507.1"/>
    <property type="molecule type" value="Genomic_DNA"/>
</dbReference>
<dbReference type="InterPro" id="IPR036872">
    <property type="entry name" value="CH_dom_sf"/>
</dbReference>
<dbReference type="PANTHER" id="PTHR12509:SF9">
    <property type="entry name" value="SPERM FLAGELLAR PROTEIN 1 ISOFORM X1"/>
    <property type="match status" value="1"/>
</dbReference>
<feature type="domain" description="Calponin-homology (CH)" evidence="3">
    <location>
        <begin position="12"/>
        <end position="117"/>
    </location>
</feature>
<dbReference type="InterPro" id="IPR010441">
    <property type="entry name" value="CH_2"/>
</dbReference>
<evidence type="ECO:0000313" key="4">
    <source>
        <dbReference type="EMBL" id="KAL0811507.1"/>
    </source>
</evidence>
<organism evidence="4 5">
    <name type="scientific">Loxostege sticticalis</name>
    <name type="common">Beet webworm moth</name>
    <dbReference type="NCBI Taxonomy" id="481309"/>
    <lineage>
        <taxon>Eukaryota</taxon>
        <taxon>Metazoa</taxon>
        <taxon>Ecdysozoa</taxon>
        <taxon>Arthropoda</taxon>
        <taxon>Hexapoda</taxon>
        <taxon>Insecta</taxon>
        <taxon>Pterygota</taxon>
        <taxon>Neoptera</taxon>
        <taxon>Endopterygota</taxon>
        <taxon>Lepidoptera</taxon>
        <taxon>Glossata</taxon>
        <taxon>Ditrysia</taxon>
        <taxon>Pyraloidea</taxon>
        <taxon>Crambidae</taxon>
        <taxon>Pyraustinae</taxon>
        <taxon>Loxostege</taxon>
    </lineage>
</organism>
<feature type="region of interest" description="Disordered" evidence="2">
    <location>
        <begin position="337"/>
        <end position="380"/>
    </location>
</feature>
<dbReference type="AlphaFoldDB" id="A0ABD0SBT6"/>
<dbReference type="FunFam" id="1.10.418.10:FF:000059">
    <property type="entry name" value="RIKEN cDNA 6430531B16 gene"/>
    <property type="match status" value="1"/>
</dbReference>
<dbReference type="Proteomes" id="UP001549921">
    <property type="component" value="Unassembled WGS sequence"/>
</dbReference>
<keyword evidence="1" id="KW-0175">Coiled coil</keyword>
<reference evidence="4 5" key="1">
    <citation type="submission" date="2024-06" db="EMBL/GenBank/DDBJ databases">
        <title>A chromosome-level genome assembly of beet webworm, Loxostege sticticalis.</title>
        <authorList>
            <person name="Zhang Y."/>
        </authorList>
    </citation>
    <scope>NUCLEOTIDE SEQUENCE [LARGE SCALE GENOMIC DNA]</scope>
    <source>
        <strain evidence="4">AQ028</strain>
        <tissue evidence="4">Male pupae</tissue>
    </source>
</reference>
<dbReference type="InterPro" id="IPR052111">
    <property type="entry name" value="Spermatogenesis_Ciliary_MAP"/>
</dbReference>
<sequence length="410" mass="46392">MATTTLDSPIPLSDIESVLAWVDTFKLSRPTKKINRDFSDAVLLAEILCVHYPKLVEMHNYPPRNSHALKLNNWMTLNRKVLKKLKLNLCCNTMEQLANCAPGVIERVLLMVRDKIRRDEELNKSTKDAEQNMSSGGSYYEACGDEEHVLVVPVKTRVNGVLETVQQKVVSYDSYLTLKEELKDAKDSSEVLKQKVEHLDSLLKLKDERIDELQKQLERKQARRKEVEAFQNSLAVPFETVQSPIITDIAPNLSRKPSLKTIESNHRVQTIESNPKIAKPEESKIPIPKIEPAVVKSISKPSITEVSSADLINNQINVERIKSDVFKEVEIVDAEDNHAPKNAVEGDGDSLITDPQNEEAFKEPNERNLGDTQDVEEFKDSEQDAIVTIEETIQKEITDIVKPSDANYIM</sequence>
<proteinExistence type="predicted"/>
<comment type="caution">
    <text evidence="4">The sequence shown here is derived from an EMBL/GenBank/DDBJ whole genome shotgun (WGS) entry which is preliminary data.</text>
</comment>
<dbReference type="PROSITE" id="PS50021">
    <property type="entry name" value="CH"/>
    <property type="match status" value="1"/>
</dbReference>
<evidence type="ECO:0000256" key="2">
    <source>
        <dbReference type="SAM" id="MobiDB-lite"/>
    </source>
</evidence>
<name>A0ABD0SBT6_LOXSC</name>
<evidence type="ECO:0000256" key="1">
    <source>
        <dbReference type="SAM" id="Coils"/>
    </source>
</evidence>
<accession>A0ABD0SBT6</accession>
<evidence type="ECO:0000313" key="5">
    <source>
        <dbReference type="Proteomes" id="UP001549921"/>
    </source>
</evidence>
<dbReference type="Pfam" id="PF06294">
    <property type="entry name" value="CH_2"/>
    <property type="match status" value="1"/>
</dbReference>
<dbReference type="Gene3D" id="1.10.418.10">
    <property type="entry name" value="Calponin-like domain"/>
    <property type="match status" value="1"/>
</dbReference>
<feature type="compositionally biased region" description="Basic and acidic residues" evidence="2">
    <location>
        <begin position="359"/>
        <end position="369"/>
    </location>
</feature>
<feature type="coiled-coil region" evidence="1">
    <location>
        <begin position="175"/>
        <end position="230"/>
    </location>
</feature>
<gene>
    <name evidence="4" type="ORF">ABMA28_009899</name>
</gene>
<dbReference type="InterPro" id="IPR001715">
    <property type="entry name" value="CH_dom"/>
</dbReference>
<dbReference type="PANTHER" id="PTHR12509">
    <property type="entry name" value="SPERMATOGENESIS-ASSOCIATED 4-RELATED"/>
    <property type="match status" value="1"/>
</dbReference>
<protein>
    <recommendedName>
        <fullName evidence="3">Calponin-homology (CH) domain-containing protein</fullName>
    </recommendedName>
</protein>